<dbReference type="InterPro" id="IPR000485">
    <property type="entry name" value="AsnC-type_HTH_dom"/>
</dbReference>
<evidence type="ECO:0000259" key="4">
    <source>
        <dbReference type="PROSITE" id="PS50956"/>
    </source>
</evidence>
<dbReference type="Pfam" id="PF13404">
    <property type="entry name" value="HTH_AsnC-type"/>
    <property type="match status" value="1"/>
</dbReference>
<evidence type="ECO:0000256" key="2">
    <source>
        <dbReference type="ARBA" id="ARBA00023125"/>
    </source>
</evidence>
<name>A0A437MNH9_9PROT</name>
<evidence type="ECO:0000256" key="1">
    <source>
        <dbReference type="ARBA" id="ARBA00023015"/>
    </source>
</evidence>
<reference evidence="5 6" key="1">
    <citation type="submission" date="2019-01" db="EMBL/GenBank/DDBJ databases">
        <authorList>
            <person name="Chen W.-M."/>
        </authorList>
    </citation>
    <scope>NUCLEOTIDE SEQUENCE [LARGE SCALE GENOMIC DNA]</scope>
    <source>
        <strain evidence="5 6">CCP-6</strain>
    </source>
</reference>
<evidence type="ECO:0000256" key="3">
    <source>
        <dbReference type="ARBA" id="ARBA00023163"/>
    </source>
</evidence>
<dbReference type="EMBL" id="SACL01000001">
    <property type="protein sequence ID" value="RVT99182.1"/>
    <property type="molecule type" value="Genomic_DNA"/>
</dbReference>
<feature type="domain" description="HTH asnC-type" evidence="4">
    <location>
        <begin position="1"/>
        <end position="62"/>
    </location>
</feature>
<dbReference type="SUPFAM" id="SSF54909">
    <property type="entry name" value="Dimeric alpha+beta barrel"/>
    <property type="match status" value="1"/>
</dbReference>
<keyword evidence="3" id="KW-0804">Transcription</keyword>
<dbReference type="Proteomes" id="UP000282957">
    <property type="component" value="Unassembled WGS sequence"/>
</dbReference>
<keyword evidence="2" id="KW-0238">DNA-binding</keyword>
<dbReference type="PRINTS" id="PR00033">
    <property type="entry name" value="HTHASNC"/>
</dbReference>
<dbReference type="PANTHER" id="PTHR30154">
    <property type="entry name" value="LEUCINE-RESPONSIVE REGULATORY PROTEIN"/>
    <property type="match status" value="1"/>
</dbReference>
<dbReference type="SUPFAM" id="SSF46785">
    <property type="entry name" value="Winged helix' DNA-binding domain"/>
    <property type="match status" value="1"/>
</dbReference>
<organism evidence="5 6">
    <name type="scientific">Rhodovarius crocodyli</name>
    <dbReference type="NCBI Taxonomy" id="1979269"/>
    <lineage>
        <taxon>Bacteria</taxon>
        <taxon>Pseudomonadati</taxon>
        <taxon>Pseudomonadota</taxon>
        <taxon>Alphaproteobacteria</taxon>
        <taxon>Acetobacterales</taxon>
        <taxon>Roseomonadaceae</taxon>
        <taxon>Rhodovarius</taxon>
    </lineage>
</organism>
<gene>
    <name evidence="5" type="ORF">EOD42_03530</name>
</gene>
<dbReference type="AlphaFoldDB" id="A0A437MNH9"/>
<comment type="caution">
    <text evidence="5">The sequence shown here is derived from an EMBL/GenBank/DDBJ whole genome shotgun (WGS) entry which is preliminary data.</text>
</comment>
<dbReference type="PANTHER" id="PTHR30154:SF53">
    <property type="entry name" value="HTH-TYPE TRANSCRIPTIONAL REGULATOR LRPC"/>
    <property type="match status" value="1"/>
</dbReference>
<dbReference type="InterPro" id="IPR019888">
    <property type="entry name" value="Tscrpt_reg_AsnC-like"/>
</dbReference>
<proteinExistence type="predicted"/>
<dbReference type="GO" id="GO:0043200">
    <property type="term" value="P:response to amino acid"/>
    <property type="evidence" value="ECO:0007669"/>
    <property type="project" value="TreeGrafter"/>
</dbReference>
<dbReference type="GO" id="GO:0005829">
    <property type="term" value="C:cytosol"/>
    <property type="evidence" value="ECO:0007669"/>
    <property type="project" value="TreeGrafter"/>
</dbReference>
<protein>
    <submittedName>
        <fullName evidence="5">Lrp/AsnC family transcriptional regulator</fullName>
    </submittedName>
</protein>
<dbReference type="InterPro" id="IPR036388">
    <property type="entry name" value="WH-like_DNA-bd_sf"/>
</dbReference>
<keyword evidence="6" id="KW-1185">Reference proteome</keyword>
<keyword evidence="1" id="KW-0805">Transcription regulation</keyword>
<dbReference type="OrthoDB" id="9813313at2"/>
<evidence type="ECO:0000313" key="5">
    <source>
        <dbReference type="EMBL" id="RVT99182.1"/>
    </source>
</evidence>
<dbReference type="GO" id="GO:0043565">
    <property type="term" value="F:sequence-specific DNA binding"/>
    <property type="evidence" value="ECO:0007669"/>
    <property type="project" value="InterPro"/>
</dbReference>
<dbReference type="PROSITE" id="PS50956">
    <property type="entry name" value="HTH_ASNC_2"/>
    <property type="match status" value="1"/>
</dbReference>
<dbReference type="InterPro" id="IPR019887">
    <property type="entry name" value="Tscrpt_reg_AsnC/Lrp_C"/>
</dbReference>
<dbReference type="RefSeq" id="WP_127785937.1">
    <property type="nucleotide sequence ID" value="NZ_SACL01000001.1"/>
</dbReference>
<sequence>MDEIDRKIAIAVQNDGAAGLAELAKIAGLSVSATAERQKRLEERGVIIGWHAALDPVQVGCPLLAFVRLALKPGSGEAAFRASMQDHEAVLECHHMTGNWSYLLKLRFADMAGLEAFVTAELRSLPGLERLAVDVALSSVKETRLLPVAPVPEEEED</sequence>
<accession>A0A437MNH9</accession>
<dbReference type="InterPro" id="IPR011008">
    <property type="entry name" value="Dimeric_a/b-barrel"/>
</dbReference>
<evidence type="ECO:0000313" key="6">
    <source>
        <dbReference type="Proteomes" id="UP000282957"/>
    </source>
</evidence>
<dbReference type="Gene3D" id="3.30.70.920">
    <property type="match status" value="1"/>
</dbReference>
<dbReference type="SMART" id="SM00344">
    <property type="entry name" value="HTH_ASNC"/>
    <property type="match status" value="1"/>
</dbReference>
<dbReference type="Gene3D" id="1.10.10.10">
    <property type="entry name" value="Winged helix-like DNA-binding domain superfamily/Winged helix DNA-binding domain"/>
    <property type="match status" value="1"/>
</dbReference>
<dbReference type="Pfam" id="PF01037">
    <property type="entry name" value="AsnC_trans_reg"/>
    <property type="match status" value="1"/>
</dbReference>
<dbReference type="InterPro" id="IPR036390">
    <property type="entry name" value="WH_DNA-bd_sf"/>
</dbReference>